<evidence type="ECO:0000256" key="3">
    <source>
        <dbReference type="ARBA" id="ARBA00022692"/>
    </source>
</evidence>
<feature type="domain" description="VTT" evidence="8">
    <location>
        <begin position="171"/>
        <end position="296"/>
    </location>
</feature>
<proteinExistence type="predicted"/>
<comment type="caution">
    <text evidence="9">The sequence shown here is derived from an EMBL/GenBank/DDBJ whole genome shotgun (WGS) entry which is preliminary data.</text>
</comment>
<feature type="transmembrane region" description="Helical" evidence="7">
    <location>
        <begin position="191"/>
        <end position="213"/>
    </location>
</feature>
<name>A0A4D9CWA0_9STRA</name>
<dbReference type="InterPro" id="IPR015414">
    <property type="entry name" value="TMEM64"/>
</dbReference>
<keyword evidence="3 7" id="KW-0812">Transmembrane</keyword>
<feature type="transmembrane region" description="Helical" evidence="7">
    <location>
        <begin position="152"/>
        <end position="179"/>
    </location>
</feature>
<dbReference type="InterPro" id="IPR032816">
    <property type="entry name" value="VTT_dom"/>
</dbReference>
<accession>A0A4D9CWA0</accession>
<evidence type="ECO:0000256" key="5">
    <source>
        <dbReference type="ARBA" id="ARBA00023136"/>
    </source>
</evidence>
<evidence type="ECO:0000256" key="2">
    <source>
        <dbReference type="ARBA" id="ARBA00022475"/>
    </source>
</evidence>
<sequence>MPSLPLPALSIKGAKAREYKAFDGGEHNSLPSTFSDPTASASTHANVGHGDPASTGGMGEAYATACASAHRPSWGPQGARHSSFGIGNEGLDRSRRGDQEGRGCCRRMTSFQISYLVVMLASMFYFISDALGSRRVLLWLEGILVSTHPQTAGMTTALLLSLGSVMVALGFPTTFLALLGGHVYSNLLTGALPVLVTSLVVTAAASLGCFLAFRLTRSVLRDVASESFHSHPRLGALDAVLGEQGLRLNLLLRLCPVIPYSFLNFAMGLTAARSEDFVLGCLVGMLPAVILLAYVGVAEGGGKGAVGEILESFGRRHPMETRAALGSGALLLVIAGWIVWRAARSKARAEEIRKQSVVDSMGWEM</sequence>
<protein>
    <recommendedName>
        <fullName evidence="8">VTT domain-containing protein</fullName>
    </recommendedName>
</protein>
<evidence type="ECO:0000313" key="10">
    <source>
        <dbReference type="Proteomes" id="UP000355283"/>
    </source>
</evidence>
<dbReference type="Proteomes" id="UP000355283">
    <property type="component" value="Unassembled WGS sequence"/>
</dbReference>
<evidence type="ECO:0000259" key="8">
    <source>
        <dbReference type="Pfam" id="PF09335"/>
    </source>
</evidence>
<dbReference type="AlphaFoldDB" id="A0A4D9CWA0"/>
<reference evidence="9 10" key="1">
    <citation type="submission" date="2019-01" db="EMBL/GenBank/DDBJ databases">
        <title>Nuclear Genome Assembly of the Microalgal Biofuel strain Nannochloropsis salina CCMP1776.</title>
        <authorList>
            <person name="Hovde B."/>
        </authorList>
    </citation>
    <scope>NUCLEOTIDE SEQUENCE [LARGE SCALE GENOMIC DNA]</scope>
    <source>
        <strain evidence="9 10">CCMP1776</strain>
    </source>
</reference>
<evidence type="ECO:0000256" key="7">
    <source>
        <dbReference type="SAM" id="Phobius"/>
    </source>
</evidence>
<dbReference type="Pfam" id="PF09335">
    <property type="entry name" value="VTT_dom"/>
    <property type="match status" value="1"/>
</dbReference>
<feature type="compositionally biased region" description="Polar residues" evidence="6">
    <location>
        <begin position="29"/>
        <end position="45"/>
    </location>
</feature>
<dbReference type="GO" id="GO:0005886">
    <property type="term" value="C:plasma membrane"/>
    <property type="evidence" value="ECO:0007669"/>
    <property type="project" value="UniProtKB-SubCell"/>
</dbReference>
<feature type="region of interest" description="Disordered" evidence="6">
    <location>
        <begin position="73"/>
        <end position="101"/>
    </location>
</feature>
<keyword evidence="4 7" id="KW-1133">Transmembrane helix</keyword>
<keyword evidence="2" id="KW-1003">Cell membrane</keyword>
<feature type="transmembrane region" description="Helical" evidence="7">
    <location>
        <begin position="323"/>
        <end position="343"/>
    </location>
</feature>
<dbReference type="EMBL" id="SDOX01000021">
    <property type="protein sequence ID" value="TFJ83581.1"/>
    <property type="molecule type" value="Genomic_DNA"/>
</dbReference>
<dbReference type="PANTHER" id="PTHR12677:SF59">
    <property type="entry name" value="GOLGI APPARATUS MEMBRANE PROTEIN TVP38-RELATED"/>
    <property type="match status" value="1"/>
</dbReference>
<dbReference type="OrthoDB" id="10342581at2759"/>
<evidence type="ECO:0000256" key="6">
    <source>
        <dbReference type="SAM" id="MobiDB-lite"/>
    </source>
</evidence>
<organism evidence="9 10">
    <name type="scientific">Nannochloropsis salina CCMP1776</name>
    <dbReference type="NCBI Taxonomy" id="1027361"/>
    <lineage>
        <taxon>Eukaryota</taxon>
        <taxon>Sar</taxon>
        <taxon>Stramenopiles</taxon>
        <taxon>Ochrophyta</taxon>
        <taxon>Eustigmatophyceae</taxon>
        <taxon>Eustigmatales</taxon>
        <taxon>Monodopsidaceae</taxon>
        <taxon>Microchloropsis</taxon>
        <taxon>Microchloropsis salina</taxon>
    </lineage>
</organism>
<dbReference type="PANTHER" id="PTHR12677">
    <property type="entry name" value="GOLGI APPARATUS MEMBRANE PROTEIN TVP38-RELATED"/>
    <property type="match status" value="1"/>
</dbReference>
<evidence type="ECO:0000256" key="1">
    <source>
        <dbReference type="ARBA" id="ARBA00004651"/>
    </source>
</evidence>
<evidence type="ECO:0000313" key="9">
    <source>
        <dbReference type="EMBL" id="TFJ83581.1"/>
    </source>
</evidence>
<gene>
    <name evidence="9" type="ORF">NSK_004686</name>
</gene>
<keyword evidence="10" id="KW-1185">Reference proteome</keyword>
<evidence type="ECO:0000256" key="4">
    <source>
        <dbReference type="ARBA" id="ARBA00022989"/>
    </source>
</evidence>
<keyword evidence="5 7" id="KW-0472">Membrane</keyword>
<feature type="transmembrane region" description="Helical" evidence="7">
    <location>
        <begin position="277"/>
        <end position="297"/>
    </location>
</feature>
<feature type="transmembrane region" description="Helical" evidence="7">
    <location>
        <begin position="113"/>
        <end position="132"/>
    </location>
</feature>
<feature type="compositionally biased region" description="Basic and acidic residues" evidence="6">
    <location>
        <begin position="90"/>
        <end position="101"/>
    </location>
</feature>
<comment type="subcellular location">
    <subcellularLocation>
        <location evidence="1">Cell membrane</location>
        <topology evidence="1">Multi-pass membrane protein</topology>
    </subcellularLocation>
</comment>
<feature type="region of interest" description="Disordered" evidence="6">
    <location>
        <begin position="27"/>
        <end position="54"/>
    </location>
</feature>